<feature type="transmembrane region" description="Helical" evidence="9">
    <location>
        <begin position="350"/>
        <end position="369"/>
    </location>
</feature>
<evidence type="ECO:0000256" key="3">
    <source>
        <dbReference type="ARBA" id="ARBA00022475"/>
    </source>
</evidence>
<dbReference type="PIRSF" id="PIRSF006351">
    <property type="entry name" value="PTS_EIIC-Cellobiose"/>
    <property type="match status" value="1"/>
</dbReference>
<feature type="transmembrane region" description="Helical" evidence="9">
    <location>
        <begin position="220"/>
        <end position="240"/>
    </location>
</feature>
<dbReference type="InterPro" id="IPR003352">
    <property type="entry name" value="PTS_EIIC"/>
</dbReference>
<dbReference type="GO" id="GO:0008982">
    <property type="term" value="F:protein-N(PI)-phosphohistidine-sugar phosphotransferase activity"/>
    <property type="evidence" value="ECO:0007669"/>
    <property type="project" value="UniProtKB-UniRule"/>
</dbReference>
<name>A0A0R2DH19_9LACO</name>
<feature type="domain" description="PTS EIIC type-3" evidence="10">
    <location>
        <begin position="15"/>
        <end position="419"/>
    </location>
</feature>
<dbReference type="Pfam" id="PF02378">
    <property type="entry name" value="PTS_EIIC"/>
    <property type="match status" value="1"/>
</dbReference>
<dbReference type="GO" id="GO:0009401">
    <property type="term" value="P:phosphoenolpyruvate-dependent sugar phosphotransferase system"/>
    <property type="evidence" value="ECO:0007669"/>
    <property type="project" value="InterPro"/>
</dbReference>
<comment type="function">
    <text evidence="8">The phosphoenolpyruvate-dependent sugar phosphotransferase system (PTS), a major carbohydrate active -transport system, catalyzes the phosphorylation of incoming sugar substrates concomitant with their translocation across the cell membrane.</text>
</comment>
<keyword evidence="4 8" id="KW-0762">Sugar transport</keyword>
<evidence type="ECO:0000256" key="7">
    <source>
        <dbReference type="ARBA" id="ARBA00023136"/>
    </source>
</evidence>
<dbReference type="InterPro" id="IPR004501">
    <property type="entry name" value="PTS_EIIC_3"/>
</dbReference>
<feature type="transmembrane region" description="Helical" evidence="9">
    <location>
        <begin position="293"/>
        <end position="313"/>
    </location>
</feature>
<protein>
    <recommendedName>
        <fullName evidence="8">Permease IIC component</fullName>
    </recommendedName>
</protein>
<evidence type="ECO:0000256" key="4">
    <source>
        <dbReference type="ARBA" id="ARBA00022597"/>
    </source>
</evidence>
<sequence length="442" mass="48389">MTGGEPMLEMQVGRCGQWLISLDVKLHHNRQFNAIYRALRLALPLVLIGSIADFIDQAWLQTSGYYYQTLNVSHWLFQLKLMRQYLRLISAGTLGFSAIVMAFAVSFYLVAPVTRATADRLLAGMTAVMGLKFLNVSRTSVLSLHTIHWVSTNLGTQGILIGVLVGLLVGNGYRWALQREQIVRESLTQTVTITSIWLVLLATGGLLWTSTQRASLGSAFLALVHWPFHLPHFVLGLFGYSSLSSLLQWAGVLGPLTTIKGESIQTAQNLAAIMDHPGRAIPHPLTIHTVVSVYANMGGSGMLLALLLAWFLCRPDRAQRRLGSLCLVPTLGNYGVPLMVGLPVMLSPILVIPFILAPLASIGLSWLCIRFQWVPAVAYPLATGTPGPLIGYLGTGGSWAALWLALIDLALCTLIYWPFVKWTQLAQRQLMEEAVDHAATKA</sequence>
<keyword evidence="2 8" id="KW-0813">Transport</keyword>
<dbReference type="PROSITE" id="PS51105">
    <property type="entry name" value="PTS_EIIC_TYPE_3"/>
    <property type="match status" value="1"/>
</dbReference>
<comment type="caution">
    <text evidence="11">The sequence shown here is derived from an EMBL/GenBank/DDBJ whole genome shotgun (WGS) entry which is preliminary data.</text>
</comment>
<evidence type="ECO:0000256" key="1">
    <source>
        <dbReference type="ARBA" id="ARBA00004651"/>
    </source>
</evidence>
<evidence type="ECO:0000256" key="8">
    <source>
        <dbReference type="PIRNR" id="PIRNR006351"/>
    </source>
</evidence>
<feature type="transmembrane region" description="Helical" evidence="9">
    <location>
        <begin position="376"/>
        <end position="394"/>
    </location>
</feature>
<dbReference type="GO" id="GO:0005886">
    <property type="term" value="C:plasma membrane"/>
    <property type="evidence" value="ECO:0007669"/>
    <property type="project" value="UniProtKB-SubCell"/>
</dbReference>
<dbReference type="PANTHER" id="PTHR33989:SF4">
    <property type="entry name" value="PTS SYSTEM N,N'-DIACETYLCHITOBIOSE-SPECIFIC EIIC COMPONENT"/>
    <property type="match status" value="1"/>
</dbReference>
<dbReference type="InterPro" id="IPR051088">
    <property type="entry name" value="PTS_Sugar-EIIC/EIIB"/>
</dbReference>
<feature type="transmembrane region" description="Helical" evidence="9">
    <location>
        <begin position="88"/>
        <end position="111"/>
    </location>
</feature>
<gene>
    <name evidence="11" type="ORF">FD13_GL000195</name>
</gene>
<keyword evidence="6 9" id="KW-1133">Transmembrane helix</keyword>
<feature type="transmembrane region" description="Helical" evidence="9">
    <location>
        <begin position="146"/>
        <end position="169"/>
    </location>
</feature>
<evidence type="ECO:0000256" key="5">
    <source>
        <dbReference type="ARBA" id="ARBA00022692"/>
    </source>
</evidence>
<dbReference type="AlphaFoldDB" id="A0A0R2DH19"/>
<dbReference type="PANTHER" id="PTHR33989">
    <property type="match status" value="1"/>
</dbReference>
<dbReference type="PATRIC" id="fig|1423803.3.peg.195"/>
<dbReference type="Proteomes" id="UP000051589">
    <property type="component" value="Unassembled WGS sequence"/>
</dbReference>
<reference evidence="11 12" key="1">
    <citation type="journal article" date="2015" name="Genome Announc.">
        <title>Expanding the biotechnology potential of lactobacilli through comparative genomics of 213 strains and associated genera.</title>
        <authorList>
            <person name="Sun Z."/>
            <person name="Harris H.M."/>
            <person name="McCann A."/>
            <person name="Guo C."/>
            <person name="Argimon S."/>
            <person name="Zhang W."/>
            <person name="Yang X."/>
            <person name="Jeffery I.B."/>
            <person name="Cooney J.C."/>
            <person name="Kagawa T.F."/>
            <person name="Liu W."/>
            <person name="Song Y."/>
            <person name="Salvetti E."/>
            <person name="Wrobel A."/>
            <person name="Rasinkangas P."/>
            <person name="Parkhill J."/>
            <person name="Rea M.C."/>
            <person name="O'Sullivan O."/>
            <person name="Ritari J."/>
            <person name="Douillard F.P."/>
            <person name="Paul Ross R."/>
            <person name="Yang R."/>
            <person name="Briner A.E."/>
            <person name="Felis G.E."/>
            <person name="de Vos W.M."/>
            <person name="Barrangou R."/>
            <person name="Klaenhammer T.R."/>
            <person name="Caufield P.W."/>
            <person name="Cui Y."/>
            <person name="Zhang H."/>
            <person name="O'Toole P.W."/>
        </authorList>
    </citation>
    <scope>NUCLEOTIDE SEQUENCE [LARGE SCALE GENOMIC DNA]</scope>
    <source>
        <strain evidence="11 12">DSM 21775</strain>
    </source>
</reference>
<organism evidence="11 12">
    <name type="scientific">Levilactobacillus senmaizukei DSM 21775 = NBRC 103853</name>
    <dbReference type="NCBI Taxonomy" id="1423803"/>
    <lineage>
        <taxon>Bacteria</taxon>
        <taxon>Bacillati</taxon>
        <taxon>Bacillota</taxon>
        <taxon>Bacilli</taxon>
        <taxon>Lactobacillales</taxon>
        <taxon>Lactobacillaceae</taxon>
        <taxon>Levilactobacillus</taxon>
    </lineage>
</organism>
<proteinExistence type="predicted"/>
<feature type="transmembrane region" description="Helical" evidence="9">
    <location>
        <begin position="189"/>
        <end position="208"/>
    </location>
</feature>
<keyword evidence="3 8" id="KW-1003">Cell membrane</keyword>
<evidence type="ECO:0000313" key="11">
    <source>
        <dbReference type="EMBL" id="KRN03407.1"/>
    </source>
</evidence>
<accession>A0A0R2DH19</accession>
<evidence type="ECO:0000259" key="10">
    <source>
        <dbReference type="PROSITE" id="PS51105"/>
    </source>
</evidence>
<feature type="transmembrane region" description="Helical" evidence="9">
    <location>
        <begin position="400"/>
        <end position="419"/>
    </location>
</feature>
<comment type="subcellular location">
    <subcellularLocation>
        <location evidence="1">Cell membrane</location>
        <topology evidence="1">Multi-pass membrane protein</topology>
    </subcellularLocation>
</comment>
<keyword evidence="7 8" id="KW-0472">Membrane</keyword>
<evidence type="ECO:0000313" key="12">
    <source>
        <dbReference type="Proteomes" id="UP000051589"/>
    </source>
</evidence>
<feature type="transmembrane region" description="Helical" evidence="9">
    <location>
        <begin position="325"/>
        <end position="344"/>
    </location>
</feature>
<keyword evidence="12" id="KW-1185">Reference proteome</keyword>
<dbReference type="STRING" id="1423803.FD13_GL000195"/>
<evidence type="ECO:0000256" key="2">
    <source>
        <dbReference type="ARBA" id="ARBA00022448"/>
    </source>
</evidence>
<evidence type="ECO:0000256" key="9">
    <source>
        <dbReference type="SAM" id="Phobius"/>
    </source>
</evidence>
<dbReference type="EMBL" id="AYZH01000001">
    <property type="protein sequence ID" value="KRN03407.1"/>
    <property type="molecule type" value="Genomic_DNA"/>
</dbReference>
<dbReference type="InterPro" id="IPR004796">
    <property type="entry name" value="PTS_IIC_cello"/>
</dbReference>
<keyword evidence="5 9" id="KW-0812">Transmembrane</keyword>
<evidence type="ECO:0000256" key="6">
    <source>
        <dbReference type="ARBA" id="ARBA00022989"/>
    </source>
</evidence>